<name>A0A6C0M058_9ZZZZ</name>
<feature type="region of interest" description="Disordered" evidence="1">
    <location>
        <begin position="41"/>
        <end position="70"/>
    </location>
</feature>
<reference evidence="2" key="1">
    <citation type="journal article" date="2020" name="Nature">
        <title>Giant virus diversity and host interactions through global metagenomics.</title>
        <authorList>
            <person name="Schulz F."/>
            <person name="Roux S."/>
            <person name="Paez-Espino D."/>
            <person name="Jungbluth S."/>
            <person name="Walsh D.A."/>
            <person name="Denef V.J."/>
            <person name="McMahon K.D."/>
            <person name="Konstantinidis K.T."/>
            <person name="Eloe-Fadrosh E.A."/>
            <person name="Kyrpides N.C."/>
            <person name="Woyke T."/>
        </authorList>
    </citation>
    <scope>NUCLEOTIDE SEQUENCE</scope>
    <source>
        <strain evidence="2">GVMAG-S-1035231-58</strain>
    </source>
</reference>
<accession>A0A6C0M058</accession>
<dbReference type="AlphaFoldDB" id="A0A6C0M058"/>
<evidence type="ECO:0000313" key="2">
    <source>
        <dbReference type="EMBL" id="QHU36456.1"/>
    </source>
</evidence>
<protein>
    <submittedName>
        <fullName evidence="2">Uncharacterized protein</fullName>
    </submittedName>
</protein>
<dbReference type="EMBL" id="MN740639">
    <property type="protein sequence ID" value="QHU36456.1"/>
    <property type="molecule type" value="Genomic_DNA"/>
</dbReference>
<proteinExistence type="predicted"/>
<organism evidence="2">
    <name type="scientific">viral metagenome</name>
    <dbReference type="NCBI Taxonomy" id="1070528"/>
    <lineage>
        <taxon>unclassified sequences</taxon>
        <taxon>metagenomes</taxon>
        <taxon>organismal metagenomes</taxon>
    </lineage>
</organism>
<sequence>MRLPLPHMSRTKWILLALAIVVGLFFTGTLRIESFTVGQDAPASACTPACSGGKKCKYTSTSGSGNPSCQ</sequence>
<feature type="compositionally biased region" description="Polar residues" evidence="1">
    <location>
        <begin position="58"/>
        <end position="70"/>
    </location>
</feature>
<evidence type="ECO:0000256" key="1">
    <source>
        <dbReference type="SAM" id="MobiDB-lite"/>
    </source>
</evidence>